<accession>A0A2N0UJR6</accession>
<evidence type="ECO:0000256" key="1">
    <source>
        <dbReference type="ARBA" id="ARBA00022741"/>
    </source>
</evidence>
<feature type="binding site" evidence="4">
    <location>
        <begin position="60"/>
        <end position="63"/>
    </location>
    <ligand>
        <name>GTP</name>
        <dbReference type="ChEBI" id="CHEBI:37565"/>
    </ligand>
</feature>
<dbReference type="Pfam" id="PF22740">
    <property type="entry name" value="PapZ_C"/>
    <property type="match status" value="1"/>
</dbReference>
<dbReference type="Pfam" id="PF03668">
    <property type="entry name" value="RapZ-like_N"/>
    <property type="match status" value="1"/>
</dbReference>
<dbReference type="HAMAP" id="MF_00636">
    <property type="entry name" value="RapZ_like"/>
    <property type="match status" value="1"/>
</dbReference>
<protein>
    <submittedName>
        <fullName evidence="7">GlmZ(SRNA)-inactivating NTPase</fullName>
    </submittedName>
</protein>
<reference evidence="7" key="1">
    <citation type="journal article" date="2018" name="Environ. Microbiol.">
        <title>Sporulation capability and amylosome conservation among diverse human colonic and rumen isolates of the keystone starch-degrader Ruminococcus bromii.</title>
        <authorList>
            <person name="Mukhopadhya I."/>
            <person name="Morais S."/>
            <person name="Laverde-Gomez J."/>
            <person name="Sheridan P.O."/>
            <person name="Walker A.W."/>
            <person name="Kelly W."/>
            <person name="Klieve A.V."/>
            <person name="Ouwerkerk D."/>
            <person name="Duncan S.H."/>
            <person name="Louis P."/>
            <person name="Koropatkin N."/>
            <person name="Cockburn D."/>
            <person name="Kibler R."/>
            <person name="Cooper P.J."/>
            <person name="Sandoval C."/>
            <person name="Crost E."/>
            <person name="Juge N."/>
            <person name="Bayer E.A."/>
            <person name="Flint H.J."/>
        </authorList>
    </citation>
    <scope>NUCLEOTIDE SEQUENCE [LARGE SCALE GENOMIC DNA]</scope>
    <source>
        <strain evidence="7">ATCC 27255</strain>
    </source>
</reference>
<evidence type="ECO:0000313" key="7">
    <source>
        <dbReference type="EMBL" id="PKD27225.1"/>
    </source>
</evidence>
<dbReference type="RefSeq" id="WP_101029547.1">
    <property type="nucleotide sequence ID" value="NZ_CABMMZ010000072.1"/>
</dbReference>
<dbReference type="GO" id="GO:0005525">
    <property type="term" value="F:GTP binding"/>
    <property type="evidence" value="ECO:0007669"/>
    <property type="project" value="UniProtKB-UniRule"/>
</dbReference>
<feature type="domain" description="RapZ-like N-terminal" evidence="5">
    <location>
        <begin position="1"/>
        <end position="160"/>
    </location>
</feature>
<evidence type="ECO:0000256" key="2">
    <source>
        <dbReference type="ARBA" id="ARBA00022840"/>
    </source>
</evidence>
<dbReference type="PIRSF" id="PIRSF005052">
    <property type="entry name" value="P-loopkin"/>
    <property type="match status" value="1"/>
</dbReference>
<keyword evidence="3 4" id="KW-0342">GTP-binding</keyword>
<organism evidence="7 8">
    <name type="scientific">Ruminococcus bromii</name>
    <dbReference type="NCBI Taxonomy" id="40518"/>
    <lineage>
        <taxon>Bacteria</taxon>
        <taxon>Bacillati</taxon>
        <taxon>Bacillota</taxon>
        <taxon>Clostridia</taxon>
        <taxon>Eubacteriales</taxon>
        <taxon>Oscillospiraceae</taxon>
        <taxon>Ruminococcus</taxon>
    </lineage>
</organism>
<dbReference type="InterPro" id="IPR027417">
    <property type="entry name" value="P-loop_NTPase"/>
</dbReference>
<keyword evidence="8" id="KW-1185">Reference proteome</keyword>
<feature type="binding site" evidence="4">
    <location>
        <begin position="8"/>
        <end position="15"/>
    </location>
    <ligand>
        <name>ATP</name>
        <dbReference type="ChEBI" id="CHEBI:30616"/>
    </ligand>
</feature>
<dbReference type="NCBIfam" id="NF003828">
    <property type="entry name" value="PRK05416.1"/>
    <property type="match status" value="1"/>
</dbReference>
<dbReference type="Proteomes" id="UP000233425">
    <property type="component" value="Unassembled WGS sequence"/>
</dbReference>
<evidence type="ECO:0000256" key="3">
    <source>
        <dbReference type="ARBA" id="ARBA00023134"/>
    </source>
</evidence>
<dbReference type="InterPro" id="IPR053931">
    <property type="entry name" value="RapZ_C"/>
</dbReference>
<evidence type="ECO:0000259" key="5">
    <source>
        <dbReference type="Pfam" id="PF03668"/>
    </source>
</evidence>
<dbReference type="InterPro" id="IPR005337">
    <property type="entry name" value="RapZ-like"/>
</dbReference>
<dbReference type="PANTHER" id="PTHR30448">
    <property type="entry name" value="RNASE ADAPTER PROTEIN RAPZ"/>
    <property type="match status" value="1"/>
</dbReference>
<evidence type="ECO:0000256" key="4">
    <source>
        <dbReference type="HAMAP-Rule" id="MF_00636"/>
    </source>
</evidence>
<dbReference type="GO" id="GO:0005524">
    <property type="term" value="F:ATP binding"/>
    <property type="evidence" value="ECO:0007669"/>
    <property type="project" value="UniProtKB-UniRule"/>
</dbReference>
<name>A0A2N0UJR6_9FIRM</name>
<gene>
    <name evidence="7" type="ORF">RBATCC27255_01614</name>
</gene>
<dbReference type="SUPFAM" id="SSF52540">
    <property type="entry name" value="P-loop containing nucleoside triphosphate hydrolases"/>
    <property type="match status" value="1"/>
</dbReference>
<evidence type="ECO:0000259" key="6">
    <source>
        <dbReference type="Pfam" id="PF22740"/>
    </source>
</evidence>
<evidence type="ECO:0000313" key="8">
    <source>
        <dbReference type="Proteomes" id="UP000233425"/>
    </source>
</evidence>
<proteinExistence type="inferred from homology"/>
<dbReference type="EMBL" id="NNSR01000072">
    <property type="protein sequence ID" value="PKD27225.1"/>
    <property type="molecule type" value="Genomic_DNA"/>
</dbReference>
<dbReference type="PANTHER" id="PTHR30448:SF0">
    <property type="entry name" value="RNASE ADAPTER PROTEIN RAPZ"/>
    <property type="match status" value="1"/>
</dbReference>
<dbReference type="AlphaFoldDB" id="A0A2N0UJR6"/>
<comment type="caution">
    <text evidence="7">The sequence shown here is derived from an EMBL/GenBank/DDBJ whole genome shotgun (WGS) entry which is preliminary data.</text>
</comment>
<keyword evidence="1 4" id="KW-0547">Nucleotide-binding</keyword>
<keyword evidence="2 4" id="KW-0067">ATP-binding</keyword>
<dbReference type="InterPro" id="IPR053930">
    <property type="entry name" value="RapZ-like_N"/>
</dbReference>
<feature type="domain" description="RapZ C-terminal" evidence="6">
    <location>
        <begin position="167"/>
        <end position="286"/>
    </location>
</feature>
<sequence length="287" mass="33086">MEFVIITGMSGAGKTGALHVLEDIGYYCVDNLPSSLLSTLYDLCLKSEDDSMKRVAVVVDVRGNEKFEEMCSQIERFKKRYENVKVLFFDAMTDRLVVRYKETRRRHPLSEKLKDGSVLSAVELERELLLPVKRTADYNIDTTYMSNKQLRERIMSMFMEDTSQSITLTFMSFGFKYGIPLEADLIMDVRCLPNPFYIPELKHLTGLDKKVRDYVLESEETTEFLKRLLSMLDFSVPLYLKEGKSELVVGIGCTGGKHRSVTIAMQLNAHFHEKGYKCVIQHRDIDR</sequence>